<dbReference type="EMBL" id="GBRH01245725">
    <property type="protein sequence ID" value="JAD52170.1"/>
    <property type="molecule type" value="Transcribed_RNA"/>
</dbReference>
<dbReference type="AlphaFoldDB" id="A0A0A9ATE5"/>
<feature type="region of interest" description="Disordered" evidence="1">
    <location>
        <begin position="1"/>
        <end position="26"/>
    </location>
</feature>
<sequence>MGTPPAFETTSGRNSGSSSGFSSGLSAVCASSLPRNFPPVPLRRRSARACRDGTLLAAPLPTWRSLRFCM</sequence>
<evidence type="ECO:0000313" key="2">
    <source>
        <dbReference type="EMBL" id="JAD52170.1"/>
    </source>
</evidence>
<protein>
    <submittedName>
        <fullName evidence="2">Uncharacterized protein</fullName>
    </submittedName>
</protein>
<reference evidence="2" key="2">
    <citation type="journal article" date="2015" name="Data Brief">
        <title>Shoot transcriptome of the giant reed, Arundo donax.</title>
        <authorList>
            <person name="Barrero R.A."/>
            <person name="Guerrero F.D."/>
            <person name="Moolhuijzen P."/>
            <person name="Goolsby J.A."/>
            <person name="Tidwell J."/>
            <person name="Bellgard S.E."/>
            <person name="Bellgard M.I."/>
        </authorList>
    </citation>
    <scope>NUCLEOTIDE SEQUENCE</scope>
    <source>
        <tissue evidence="2">Shoot tissue taken approximately 20 cm above the soil surface</tissue>
    </source>
</reference>
<organism evidence="2">
    <name type="scientific">Arundo donax</name>
    <name type="common">Giant reed</name>
    <name type="synonym">Donax arundinaceus</name>
    <dbReference type="NCBI Taxonomy" id="35708"/>
    <lineage>
        <taxon>Eukaryota</taxon>
        <taxon>Viridiplantae</taxon>
        <taxon>Streptophyta</taxon>
        <taxon>Embryophyta</taxon>
        <taxon>Tracheophyta</taxon>
        <taxon>Spermatophyta</taxon>
        <taxon>Magnoliopsida</taxon>
        <taxon>Liliopsida</taxon>
        <taxon>Poales</taxon>
        <taxon>Poaceae</taxon>
        <taxon>PACMAD clade</taxon>
        <taxon>Arundinoideae</taxon>
        <taxon>Arundineae</taxon>
        <taxon>Arundo</taxon>
    </lineage>
</organism>
<name>A0A0A9ATE5_ARUDO</name>
<proteinExistence type="predicted"/>
<reference evidence="2" key="1">
    <citation type="submission" date="2014-09" db="EMBL/GenBank/DDBJ databases">
        <authorList>
            <person name="Magalhaes I.L.F."/>
            <person name="Oliveira U."/>
            <person name="Santos F.R."/>
            <person name="Vidigal T.H.D.A."/>
            <person name="Brescovit A.D."/>
            <person name="Santos A.J."/>
        </authorList>
    </citation>
    <scope>NUCLEOTIDE SEQUENCE</scope>
    <source>
        <tissue evidence="2">Shoot tissue taken approximately 20 cm above the soil surface</tissue>
    </source>
</reference>
<evidence type="ECO:0000256" key="1">
    <source>
        <dbReference type="SAM" id="MobiDB-lite"/>
    </source>
</evidence>
<accession>A0A0A9ATE5</accession>
<feature type="compositionally biased region" description="Low complexity" evidence="1">
    <location>
        <begin position="11"/>
        <end position="26"/>
    </location>
</feature>